<name>M1DNY6_SOLTU</name>
<organism evidence="1 2">
    <name type="scientific">Solanum tuberosum</name>
    <name type="common">Potato</name>
    <dbReference type="NCBI Taxonomy" id="4113"/>
    <lineage>
        <taxon>Eukaryota</taxon>
        <taxon>Viridiplantae</taxon>
        <taxon>Streptophyta</taxon>
        <taxon>Embryophyta</taxon>
        <taxon>Tracheophyta</taxon>
        <taxon>Spermatophyta</taxon>
        <taxon>Magnoliopsida</taxon>
        <taxon>eudicotyledons</taxon>
        <taxon>Gunneridae</taxon>
        <taxon>Pentapetalae</taxon>
        <taxon>asterids</taxon>
        <taxon>lamiids</taxon>
        <taxon>Solanales</taxon>
        <taxon>Solanaceae</taxon>
        <taxon>Solanoideae</taxon>
        <taxon>Solaneae</taxon>
        <taxon>Solanum</taxon>
    </lineage>
</organism>
<proteinExistence type="predicted"/>
<dbReference type="Gramene" id="PGSC0003DMT400092034">
    <property type="protein sequence ID" value="PGSC0003DMT400092034"/>
    <property type="gene ID" value="PGSC0003DMG400041605"/>
</dbReference>
<dbReference type="AlphaFoldDB" id="M1DNY6"/>
<dbReference type="PaxDb" id="4113-PGSC0003DMT400092034"/>
<evidence type="ECO:0000313" key="1">
    <source>
        <dbReference type="EnsemblPlants" id="PGSC0003DMT400092034"/>
    </source>
</evidence>
<reference evidence="2" key="1">
    <citation type="journal article" date="2011" name="Nature">
        <title>Genome sequence and analysis of the tuber crop potato.</title>
        <authorList>
            <consortium name="The Potato Genome Sequencing Consortium"/>
        </authorList>
    </citation>
    <scope>NUCLEOTIDE SEQUENCE [LARGE SCALE GENOMIC DNA]</scope>
    <source>
        <strain evidence="2">cv. DM1-3 516 R44</strain>
    </source>
</reference>
<dbReference type="HOGENOM" id="CLU_537946_0_0_1"/>
<dbReference type="InParanoid" id="M1DNY6"/>
<evidence type="ECO:0000313" key="2">
    <source>
        <dbReference type="Proteomes" id="UP000011115"/>
    </source>
</evidence>
<sequence>MPRRRLHALYGNLRTLKELPVAQHHAWMITWSVGGLTKQGGASEGVSLFGEISATSVTRHDPLSRVLISPTGPRSYNKILLIRRAGGHSAHHPLTPKIVESYSKEDLSCGRQGTIAKFNTFTIANEQSVNDSLYLCEPIASLPYVDTVLVETVYALVDPVDDRIDSSSKIDLCPPSVDTYALKDSSLSFDSCVEKPSCECSSLVEGSCNVIKKPQFGGTNENVDHLNRSDSLSISFVQDPIACFAHKDHVLENASKNDMCLFEGELACSNSSMMIDHSLFKYNILLEDDEITPSDVPSGVNNESSIVLDSYTCYSNPLSEAFPPKDGNIILEDESTLGEKECDEDEGGACFPITSSSWCVSVLNGMTSSFEPIHSHTHENTLEEVDLRDTCLYYLFTYDDAHAVEWSMLLEDEGANREKRGILNPI</sequence>
<accession>M1DNY6</accession>
<keyword evidence="2" id="KW-1185">Reference proteome</keyword>
<reference evidence="1" key="2">
    <citation type="submission" date="2015-06" db="UniProtKB">
        <authorList>
            <consortium name="EnsemblPlants"/>
        </authorList>
    </citation>
    <scope>IDENTIFICATION</scope>
    <source>
        <strain evidence="1">DM1-3 516 R44</strain>
    </source>
</reference>
<protein>
    <submittedName>
        <fullName evidence="1">Uncharacterized protein</fullName>
    </submittedName>
</protein>
<dbReference type="Proteomes" id="UP000011115">
    <property type="component" value="Unassembled WGS sequence"/>
</dbReference>
<dbReference type="EnsemblPlants" id="PGSC0003DMT400092034">
    <property type="protein sequence ID" value="PGSC0003DMT400092034"/>
    <property type="gene ID" value="PGSC0003DMG400041605"/>
</dbReference>